<comment type="caution">
    <text evidence="3">The sequence shown here is derived from an EMBL/GenBank/DDBJ whole genome shotgun (WGS) entry which is preliminary data.</text>
</comment>
<dbReference type="SUPFAM" id="SSF81324">
    <property type="entry name" value="Voltage-gated potassium channels"/>
    <property type="match status" value="1"/>
</dbReference>
<dbReference type="InterPro" id="IPR013099">
    <property type="entry name" value="K_chnl_dom"/>
</dbReference>
<sequence>MPVLLQIVFGSTVLLICALLHILSVARLIRHLQTNDHFHAERTTRHQLLTVCVLFLLLLLSHTIQIYISAFSLWIIGAFPGYEAAIYYSLVTYTTVGYGDVVLEPGYRIAGAMISVTGILMFGMTTAFVVGLFGRILGEKDL</sequence>
<accession>A0A640VSF8</accession>
<keyword evidence="4" id="KW-1185">Reference proteome</keyword>
<feature type="transmembrane region" description="Helical" evidence="1">
    <location>
        <begin position="6"/>
        <end position="28"/>
    </location>
</feature>
<dbReference type="EMBL" id="BLIV01000002">
    <property type="protein sequence ID" value="GFE49146.1"/>
    <property type="molecule type" value="Genomic_DNA"/>
</dbReference>
<dbReference type="RefSeq" id="WP_159975034.1">
    <property type="nucleotide sequence ID" value="NZ_BLIV01000002.1"/>
</dbReference>
<evidence type="ECO:0000259" key="2">
    <source>
        <dbReference type="Pfam" id="PF07885"/>
    </source>
</evidence>
<keyword evidence="1" id="KW-0472">Membrane</keyword>
<evidence type="ECO:0000313" key="4">
    <source>
        <dbReference type="Proteomes" id="UP000436522"/>
    </source>
</evidence>
<keyword evidence="1" id="KW-1133">Transmembrane helix</keyword>
<keyword evidence="1" id="KW-0812">Transmembrane</keyword>
<name>A0A640VSF8_9RHOB</name>
<organism evidence="3 4">
    <name type="scientific">Roseobacter cerasinus</name>
    <dbReference type="NCBI Taxonomy" id="2602289"/>
    <lineage>
        <taxon>Bacteria</taxon>
        <taxon>Pseudomonadati</taxon>
        <taxon>Pseudomonadota</taxon>
        <taxon>Alphaproteobacteria</taxon>
        <taxon>Rhodobacterales</taxon>
        <taxon>Roseobacteraceae</taxon>
        <taxon>Roseobacter</taxon>
    </lineage>
</organism>
<protein>
    <submittedName>
        <fullName evidence="3">Metal transporter</fullName>
    </submittedName>
</protein>
<proteinExistence type="predicted"/>
<dbReference type="Pfam" id="PF07885">
    <property type="entry name" value="Ion_trans_2"/>
    <property type="match status" value="1"/>
</dbReference>
<gene>
    <name evidence="3" type="ORF">So717_08990</name>
</gene>
<dbReference type="OrthoDB" id="2974133at2"/>
<evidence type="ECO:0000313" key="3">
    <source>
        <dbReference type="EMBL" id="GFE49146.1"/>
    </source>
</evidence>
<dbReference type="Proteomes" id="UP000436522">
    <property type="component" value="Unassembled WGS sequence"/>
</dbReference>
<feature type="transmembrane region" description="Helical" evidence="1">
    <location>
        <begin position="48"/>
        <end position="79"/>
    </location>
</feature>
<feature type="transmembrane region" description="Helical" evidence="1">
    <location>
        <begin position="85"/>
        <end position="103"/>
    </location>
</feature>
<evidence type="ECO:0000256" key="1">
    <source>
        <dbReference type="SAM" id="Phobius"/>
    </source>
</evidence>
<reference evidence="3 4" key="1">
    <citation type="submission" date="2019-12" db="EMBL/GenBank/DDBJ databases">
        <title>Roseobacter cerasinus sp. nov., isolated from seawater around aquaculture.</title>
        <authorList>
            <person name="Muramatsu S."/>
            <person name="Takabe Y."/>
            <person name="Mori K."/>
            <person name="Takaichi S."/>
            <person name="Hanada S."/>
        </authorList>
    </citation>
    <scope>NUCLEOTIDE SEQUENCE [LARGE SCALE GENOMIC DNA]</scope>
    <source>
        <strain evidence="3 4">AI77</strain>
    </source>
</reference>
<feature type="domain" description="Potassium channel" evidence="2">
    <location>
        <begin position="67"/>
        <end position="130"/>
    </location>
</feature>
<dbReference type="Gene3D" id="1.10.287.70">
    <property type="match status" value="1"/>
</dbReference>
<dbReference type="AlphaFoldDB" id="A0A640VSF8"/>
<feature type="transmembrane region" description="Helical" evidence="1">
    <location>
        <begin position="110"/>
        <end position="133"/>
    </location>
</feature>